<feature type="region of interest" description="Disordered" evidence="6">
    <location>
        <begin position="477"/>
        <end position="581"/>
    </location>
</feature>
<dbReference type="AlphaFoldDB" id="A0A1V6PI77"/>
<dbReference type="GO" id="GO:0008270">
    <property type="term" value="F:zinc ion binding"/>
    <property type="evidence" value="ECO:0007669"/>
    <property type="project" value="UniProtKB-KW"/>
</dbReference>
<accession>A0A1V6PI77</accession>
<keyword evidence="2" id="KW-0479">Metal-binding</keyword>
<keyword evidence="9" id="KW-1185">Reference proteome</keyword>
<feature type="compositionally biased region" description="Low complexity" evidence="6">
    <location>
        <begin position="506"/>
        <end position="518"/>
    </location>
</feature>
<dbReference type="GO" id="GO:0046983">
    <property type="term" value="F:protein dimerization activity"/>
    <property type="evidence" value="ECO:0007669"/>
    <property type="project" value="InterPro"/>
</dbReference>
<dbReference type="InterPro" id="IPR012337">
    <property type="entry name" value="RNaseH-like_sf"/>
</dbReference>
<dbReference type="PANTHER" id="PTHR46481">
    <property type="entry name" value="ZINC FINGER BED DOMAIN-CONTAINING PROTEIN 4"/>
    <property type="match status" value="1"/>
</dbReference>
<keyword evidence="3" id="KW-0863">Zinc-finger</keyword>
<comment type="subcellular location">
    <subcellularLocation>
        <location evidence="1">Nucleus</location>
    </subcellularLocation>
</comment>
<evidence type="ECO:0000256" key="6">
    <source>
        <dbReference type="SAM" id="MobiDB-lite"/>
    </source>
</evidence>
<dbReference type="PANTHER" id="PTHR46481:SF10">
    <property type="entry name" value="ZINC FINGER BED DOMAIN-CONTAINING PROTEIN 39"/>
    <property type="match status" value="1"/>
</dbReference>
<comment type="caution">
    <text evidence="8">The sequence shown here is derived from an EMBL/GenBank/DDBJ whole genome shotgun (WGS) entry which is preliminary data.</text>
</comment>
<evidence type="ECO:0000259" key="7">
    <source>
        <dbReference type="Pfam" id="PF05699"/>
    </source>
</evidence>
<dbReference type="SUPFAM" id="SSF53098">
    <property type="entry name" value="Ribonuclease H-like"/>
    <property type="match status" value="1"/>
</dbReference>
<evidence type="ECO:0000256" key="1">
    <source>
        <dbReference type="ARBA" id="ARBA00004123"/>
    </source>
</evidence>
<dbReference type="InterPro" id="IPR008906">
    <property type="entry name" value="HATC_C_dom"/>
</dbReference>
<evidence type="ECO:0000256" key="5">
    <source>
        <dbReference type="ARBA" id="ARBA00023242"/>
    </source>
</evidence>
<gene>
    <name evidence="8" type="ORF">PENANT_c118G07329</name>
</gene>
<evidence type="ECO:0000313" key="8">
    <source>
        <dbReference type="EMBL" id="OQD76768.1"/>
    </source>
</evidence>
<protein>
    <recommendedName>
        <fullName evidence="7">HAT C-terminal dimerisation domain-containing protein</fullName>
    </recommendedName>
</protein>
<keyword evidence="5" id="KW-0539">Nucleus</keyword>
<dbReference type="InterPro" id="IPR027417">
    <property type="entry name" value="P-loop_NTPase"/>
</dbReference>
<evidence type="ECO:0000256" key="2">
    <source>
        <dbReference type="ARBA" id="ARBA00022723"/>
    </source>
</evidence>
<feature type="compositionally biased region" description="Acidic residues" evidence="6">
    <location>
        <begin position="533"/>
        <end position="548"/>
    </location>
</feature>
<keyword evidence="4" id="KW-0862">Zinc</keyword>
<feature type="compositionally biased region" description="Acidic residues" evidence="6">
    <location>
        <begin position="493"/>
        <end position="504"/>
    </location>
</feature>
<dbReference type="SUPFAM" id="SSF52540">
    <property type="entry name" value="P-loop containing nucleoside triphosphate hydrolases"/>
    <property type="match status" value="1"/>
</dbReference>
<dbReference type="GO" id="GO:0005634">
    <property type="term" value="C:nucleus"/>
    <property type="evidence" value="ECO:0007669"/>
    <property type="project" value="UniProtKB-SubCell"/>
</dbReference>
<evidence type="ECO:0000313" key="9">
    <source>
        <dbReference type="Proteomes" id="UP000191672"/>
    </source>
</evidence>
<evidence type="ECO:0000256" key="3">
    <source>
        <dbReference type="ARBA" id="ARBA00022771"/>
    </source>
</evidence>
<dbReference type="InterPro" id="IPR052035">
    <property type="entry name" value="ZnF_BED_domain_contain"/>
</dbReference>
<dbReference type="Proteomes" id="UP000191672">
    <property type="component" value="Unassembled WGS sequence"/>
</dbReference>
<dbReference type="Pfam" id="PF05699">
    <property type="entry name" value="Dimer_Tnp_hAT"/>
    <property type="match status" value="1"/>
</dbReference>
<sequence length="581" mass="67594">MAPELRQIQERDEVGGEKPKMLGVTWQNLSHGRSKTKTIIDNPFGYVKPGEMLLILGRPDAGCTSLLNVLSNNNGWHIIQLCLGELLGKMKAVPKNKSPETEWCEEERIQQFRGRQRTKDIVDTLRKVRNFAVWINASPQRLESFVNLQSEEPKLFPIQDVRTRWNSTFLMLRRAKRLQSIYTRFCSQFCSHADHIQFNFNNEEWRQIDYLLSVTEPFFRYTSLLCKTKDVSIHLVFSIYNKLSNHLIKVGAELKNKRVKWKRVMYEALEAAQVKLSRYYADTDNIPGDLFAIGTILAPTQKLQFFSTPSWKNDEIDWHSQYRRSFENFFQRYKARTNLNISDEGRQFITGISELELELQAQVGDSQFSSVTVESDELTRYLEGGLVRSSPRVFWREHQNEFPILANLARDILSIPATGAGVERLFNSARDICHYRRDSLKSKTIQELMMYMCTSRLDLQEDYRLLMDEYLTKEERQAALDERNTETVKFDPISDDEQVEDEDISTITQQTEPETQEQSAVARGKRRRSVGSEGDDIEIYDPENDDDDNGSHPLPAIQPRPHSQRVRKPSKLLEGFQVRLE</sequence>
<reference evidence="9" key="1">
    <citation type="journal article" date="2017" name="Nat. Microbiol.">
        <title>Global analysis of biosynthetic gene clusters reveals vast potential of secondary metabolite production in Penicillium species.</title>
        <authorList>
            <person name="Nielsen J.C."/>
            <person name="Grijseels S."/>
            <person name="Prigent S."/>
            <person name="Ji B."/>
            <person name="Dainat J."/>
            <person name="Nielsen K.F."/>
            <person name="Frisvad J.C."/>
            <person name="Workman M."/>
            <person name="Nielsen J."/>
        </authorList>
    </citation>
    <scope>NUCLEOTIDE SEQUENCE [LARGE SCALE GENOMIC DNA]</scope>
    <source>
        <strain evidence="9">IBT 31811</strain>
    </source>
</reference>
<organism evidence="8 9">
    <name type="scientific">Penicillium antarcticum</name>
    <dbReference type="NCBI Taxonomy" id="416450"/>
    <lineage>
        <taxon>Eukaryota</taxon>
        <taxon>Fungi</taxon>
        <taxon>Dikarya</taxon>
        <taxon>Ascomycota</taxon>
        <taxon>Pezizomycotina</taxon>
        <taxon>Eurotiomycetes</taxon>
        <taxon>Eurotiomycetidae</taxon>
        <taxon>Eurotiales</taxon>
        <taxon>Aspergillaceae</taxon>
        <taxon>Penicillium</taxon>
    </lineage>
</organism>
<dbReference type="EMBL" id="MDYN01000118">
    <property type="protein sequence ID" value="OQD76768.1"/>
    <property type="molecule type" value="Genomic_DNA"/>
</dbReference>
<proteinExistence type="predicted"/>
<evidence type="ECO:0000256" key="4">
    <source>
        <dbReference type="ARBA" id="ARBA00022833"/>
    </source>
</evidence>
<name>A0A1V6PI77_9EURO</name>
<feature type="compositionally biased region" description="Basic and acidic residues" evidence="6">
    <location>
        <begin position="477"/>
        <end position="489"/>
    </location>
</feature>
<feature type="domain" description="HAT C-terminal dimerisation" evidence="7">
    <location>
        <begin position="377"/>
        <end position="450"/>
    </location>
</feature>